<sequence length="72" mass="7957">MPLHETHDPADSVSLKDAKESYLVFYSSRDDSGKLWCPDCVAVEKLVQDVFGPEDGPSGLIVYVGQKSELRT</sequence>
<feature type="domain" description="Thioredoxin" evidence="1">
    <location>
        <begin position="16"/>
        <end position="69"/>
    </location>
</feature>
<evidence type="ECO:0000259" key="1">
    <source>
        <dbReference type="Pfam" id="PF06110"/>
    </source>
</evidence>
<dbReference type="Pfam" id="PF06110">
    <property type="entry name" value="TXD17-like_Trx"/>
    <property type="match status" value="1"/>
</dbReference>
<organism evidence="2 3">
    <name type="scientific">Ceriporiopsis subvermispora (strain B)</name>
    <name type="common">White-rot fungus</name>
    <name type="synonym">Gelatoporia subvermispora</name>
    <dbReference type="NCBI Taxonomy" id="914234"/>
    <lineage>
        <taxon>Eukaryota</taxon>
        <taxon>Fungi</taxon>
        <taxon>Dikarya</taxon>
        <taxon>Basidiomycota</taxon>
        <taxon>Agaricomycotina</taxon>
        <taxon>Agaricomycetes</taxon>
        <taxon>Polyporales</taxon>
        <taxon>Gelatoporiaceae</taxon>
        <taxon>Gelatoporia</taxon>
    </lineage>
</organism>
<dbReference type="Proteomes" id="UP000016930">
    <property type="component" value="Unassembled WGS sequence"/>
</dbReference>
<dbReference type="SUPFAM" id="SSF52833">
    <property type="entry name" value="Thioredoxin-like"/>
    <property type="match status" value="1"/>
</dbReference>
<keyword evidence="3" id="KW-1185">Reference proteome</keyword>
<proteinExistence type="predicted"/>
<evidence type="ECO:0000313" key="3">
    <source>
        <dbReference type="Proteomes" id="UP000016930"/>
    </source>
</evidence>
<accession>M2PAS8</accession>
<dbReference type="EMBL" id="KB445810">
    <property type="protein sequence ID" value="EMD32639.1"/>
    <property type="molecule type" value="Genomic_DNA"/>
</dbReference>
<reference evidence="2 3" key="1">
    <citation type="journal article" date="2012" name="Proc. Natl. Acad. Sci. U.S.A.">
        <title>Comparative genomics of Ceriporiopsis subvermispora and Phanerochaete chrysosporium provide insight into selective ligninolysis.</title>
        <authorList>
            <person name="Fernandez-Fueyo E."/>
            <person name="Ruiz-Duenas F.J."/>
            <person name="Ferreira P."/>
            <person name="Floudas D."/>
            <person name="Hibbett D.S."/>
            <person name="Canessa P."/>
            <person name="Larrondo L.F."/>
            <person name="James T.Y."/>
            <person name="Seelenfreund D."/>
            <person name="Lobos S."/>
            <person name="Polanco R."/>
            <person name="Tello M."/>
            <person name="Honda Y."/>
            <person name="Watanabe T."/>
            <person name="Watanabe T."/>
            <person name="Ryu J.S."/>
            <person name="Kubicek C.P."/>
            <person name="Schmoll M."/>
            <person name="Gaskell J."/>
            <person name="Hammel K.E."/>
            <person name="St John F.J."/>
            <person name="Vanden Wymelenberg A."/>
            <person name="Sabat G."/>
            <person name="Splinter BonDurant S."/>
            <person name="Syed K."/>
            <person name="Yadav J.S."/>
            <person name="Doddapaneni H."/>
            <person name="Subramanian V."/>
            <person name="Lavin J.L."/>
            <person name="Oguiza J.A."/>
            <person name="Perez G."/>
            <person name="Pisabarro A.G."/>
            <person name="Ramirez L."/>
            <person name="Santoyo F."/>
            <person name="Master E."/>
            <person name="Coutinho P.M."/>
            <person name="Henrissat B."/>
            <person name="Lombard V."/>
            <person name="Magnuson J.K."/>
            <person name="Kuees U."/>
            <person name="Hori C."/>
            <person name="Igarashi K."/>
            <person name="Samejima M."/>
            <person name="Held B.W."/>
            <person name="Barry K.W."/>
            <person name="LaButti K.M."/>
            <person name="Lapidus A."/>
            <person name="Lindquist E.A."/>
            <person name="Lucas S.M."/>
            <person name="Riley R."/>
            <person name="Salamov A.A."/>
            <person name="Hoffmeister D."/>
            <person name="Schwenk D."/>
            <person name="Hadar Y."/>
            <person name="Yarden O."/>
            <person name="de Vries R.P."/>
            <person name="Wiebenga A."/>
            <person name="Stenlid J."/>
            <person name="Eastwood D."/>
            <person name="Grigoriev I.V."/>
            <person name="Berka R.M."/>
            <person name="Blanchette R.A."/>
            <person name="Kersten P."/>
            <person name="Martinez A.T."/>
            <person name="Vicuna R."/>
            <person name="Cullen D."/>
        </authorList>
    </citation>
    <scope>NUCLEOTIDE SEQUENCE [LARGE SCALE GENOMIC DNA]</scope>
    <source>
        <strain evidence="2 3">B</strain>
    </source>
</reference>
<dbReference type="OrthoDB" id="78947at2759"/>
<dbReference type="InterPro" id="IPR036249">
    <property type="entry name" value="Thioredoxin-like_sf"/>
</dbReference>
<dbReference type="Gene3D" id="3.40.30.10">
    <property type="entry name" value="Glutaredoxin"/>
    <property type="match status" value="1"/>
</dbReference>
<gene>
    <name evidence="2" type="ORF">CERSUDRAFT_99370</name>
</gene>
<evidence type="ECO:0000313" key="2">
    <source>
        <dbReference type="EMBL" id="EMD32639.1"/>
    </source>
</evidence>
<protein>
    <recommendedName>
        <fullName evidence="1">Thioredoxin domain-containing protein</fullName>
    </recommendedName>
</protein>
<name>M2PAS8_CERS8</name>
<dbReference type="AlphaFoldDB" id="M2PAS8"/>
<dbReference type="STRING" id="914234.M2PAS8"/>
<dbReference type="HOGENOM" id="CLU_2721996_0_0_1"/>
<dbReference type="InterPro" id="IPR010357">
    <property type="entry name" value="TXNDC17_dom"/>
</dbReference>